<accession>A0ABT8W3M8</accession>
<dbReference type="Proteomes" id="UP001168640">
    <property type="component" value="Unassembled WGS sequence"/>
</dbReference>
<dbReference type="InterPro" id="IPR051200">
    <property type="entry name" value="Host-pathogen_enzymatic-act"/>
</dbReference>
<dbReference type="RefSeq" id="WP_302910430.1">
    <property type="nucleotide sequence ID" value="NZ_JAUMIS010000002.1"/>
</dbReference>
<proteinExistence type="predicted"/>
<evidence type="ECO:0000313" key="1">
    <source>
        <dbReference type="EMBL" id="MDO3722838.1"/>
    </source>
</evidence>
<organism evidence="1 2">
    <name type="scientific">Marinobacter suaedae</name>
    <dbReference type="NCBI Taxonomy" id="3057675"/>
    <lineage>
        <taxon>Bacteria</taxon>
        <taxon>Pseudomonadati</taxon>
        <taxon>Pseudomonadota</taxon>
        <taxon>Gammaproteobacteria</taxon>
        <taxon>Pseudomonadales</taxon>
        <taxon>Marinobacteraceae</taxon>
        <taxon>Marinobacter</taxon>
    </lineage>
</organism>
<dbReference type="PANTHER" id="PTHR47197">
    <property type="entry name" value="PROTEIN NIRF"/>
    <property type="match status" value="1"/>
</dbReference>
<gene>
    <name evidence="1" type="ORF">QVZ43_14030</name>
</gene>
<dbReference type="SUPFAM" id="SSF50969">
    <property type="entry name" value="YVTN repeat-like/Quinoprotein amine dehydrogenase"/>
    <property type="match status" value="1"/>
</dbReference>
<name>A0ABT8W3M8_9GAMM</name>
<dbReference type="InterPro" id="IPR011044">
    <property type="entry name" value="Quino_amine_DH_bsu"/>
</dbReference>
<dbReference type="Gene3D" id="2.130.10.10">
    <property type="entry name" value="YVTN repeat-like/Quinoprotein amine dehydrogenase"/>
    <property type="match status" value="2"/>
</dbReference>
<dbReference type="EMBL" id="JAUMIS010000002">
    <property type="protein sequence ID" value="MDO3722838.1"/>
    <property type="molecule type" value="Genomic_DNA"/>
</dbReference>
<reference evidence="1" key="1">
    <citation type="submission" date="2023-07" db="EMBL/GenBank/DDBJ databases">
        <title>Marinobacter sp. chi1 genome sequencing and assembly.</title>
        <authorList>
            <person name="Park S."/>
        </authorList>
    </citation>
    <scope>NUCLEOTIDE SEQUENCE</scope>
    <source>
        <strain evidence="1">Chi1</strain>
    </source>
</reference>
<keyword evidence="2" id="KW-1185">Reference proteome</keyword>
<dbReference type="InterPro" id="IPR015943">
    <property type="entry name" value="WD40/YVTN_repeat-like_dom_sf"/>
</dbReference>
<protein>
    <recommendedName>
        <fullName evidence="3">YncE family protein</fullName>
    </recommendedName>
</protein>
<comment type="caution">
    <text evidence="1">The sequence shown here is derived from an EMBL/GenBank/DDBJ whole genome shotgun (WGS) entry which is preliminary data.</text>
</comment>
<evidence type="ECO:0008006" key="3">
    <source>
        <dbReference type="Google" id="ProtNLM"/>
    </source>
</evidence>
<sequence length="394" mass="42875">MKTAIPWTFSALAAIVLIPPATAEILAVMNYESKPADQLKSLKLSGETARREGLAIVDVDPESPNFGQIVSDIPVDAETIAHHIFYDRTMSKAYITGLQKPALQVLDLTKNPYRLSTVETPPCNVAEDVILDEANERWYLTCMGSANVIVGDVASDEVVGEIKLPGTYPHGLAVNSEIDRILVTSTITPDLTSPDEFVSVVRASDLEPLGKIKMSDAESPSKVAPVEVFFVPGAEPATALVTNMFGHTLEALVWNEDAQEFGRETIFNFAEHGATVPLEIYFNDDNNPDRMYVTTAMKPGYLHVFDISEGPTKPKLLKQIATAEGAHHVGFTPDFRYGFVQNSFINLPDMSDGSVSVVDLESGEVVASMDTLKNGGFNPNSITLLPEWNHLAGH</sequence>
<dbReference type="PANTHER" id="PTHR47197:SF3">
    <property type="entry name" value="DIHYDRO-HEME D1 DEHYDROGENASE"/>
    <property type="match status" value="1"/>
</dbReference>
<evidence type="ECO:0000313" key="2">
    <source>
        <dbReference type="Proteomes" id="UP001168640"/>
    </source>
</evidence>